<accession>A0A2S7UTG8</accession>
<evidence type="ECO:0000313" key="2">
    <source>
        <dbReference type="EMBL" id="PQJ52570.1"/>
    </source>
</evidence>
<dbReference type="NCBIfam" id="NF004396">
    <property type="entry name" value="PRK05753.1"/>
    <property type="match status" value="1"/>
</dbReference>
<keyword evidence="2" id="KW-0648">Protein biosynthesis</keyword>
<organism evidence="2 3">
    <name type="scientific">Psychrosphaera saromensis</name>
    <dbReference type="NCBI Taxonomy" id="716813"/>
    <lineage>
        <taxon>Bacteria</taxon>
        <taxon>Pseudomonadati</taxon>
        <taxon>Pseudomonadota</taxon>
        <taxon>Gammaproteobacteria</taxon>
        <taxon>Alteromonadales</taxon>
        <taxon>Pseudoalteromonadaceae</taxon>
        <taxon>Psychrosphaera</taxon>
    </lineage>
</organism>
<gene>
    <name evidence="2" type="ORF">BTO11_02170</name>
</gene>
<dbReference type="GO" id="GO:0006354">
    <property type="term" value="P:DNA-templated transcription elongation"/>
    <property type="evidence" value="ECO:0007669"/>
    <property type="project" value="TreeGrafter"/>
</dbReference>
<dbReference type="Gene3D" id="3.10.50.30">
    <property type="entry name" value="Transcription elongation factor, GreA/GreB, C-terminal domain"/>
    <property type="match status" value="1"/>
</dbReference>
<evidence type="ECO:0000259" key="1">
    <source>
        <dbReference type="Pfam" id="PF01272"/>
    </source>
</evidence>
<dbReference type="Gene3D" id="1.10.286.20">
    <property type="match status" value="1"/>
</dbReference>
<dbReference type="InterPro" id="IPR001437">
    <property type="entry name" value="Tscrpt_elong_fac_GreA/B_C"/>
</dbReference>
<dbReference type="RefSeq" id="WP_105051035.1">
    <property type="nucleotide sequence ID" value="NZ_BMYG01000004.1"/>
</dbReference>
<protein>
    <submittedName>
        <fullName evidence="2">Transcription elongation factor GreAB</fullName>
    </submittedName>
</protein>
<dbReference type="PANTHER" id="PTHR30437">
    <property type="entry name" value="TRANSCRIPTION ELONGATION FACTOR GREA"/>
    <property type="match status" value="1"/>
</dbReference>
<sequence length="129" mass="14107">MKKQPEIIISTADLAELEFQIARIKQPDESIKALEDELARATIVSVKSIPSNVVTIDSQVTFKVSGSGRTFTKTLCLPSCMDKYDDSISIFAPIGSAIIGLSKGQSIEWKIQGVQQSVEIVNVNKNPLR</sequence>
<keyword evidence="2" id="KW-0251">Elongation factor</keyword>
<dbReference type="InterPro" id="IPR036953">
    <property type="entry name" value="GreA/GreB_C_sf"/>
</dbReference>
<dbReference type="SUPFAM" id="SSF54534">
    <property type="entry name" value="FKBP-like"/>
    <property type="match status" value="1"/>
</dbReference>
<dbReference type="GO" id="GO:0003746">
    <property type="term" value="F:translation elongation factor activity"/>
    <property type="evidence" value="ECO:0007669"/>
    <property type="project" value="UniProtKB-KW"/>
</dbReference>
<feature type="domain" description="Transcription elongation factor GreA/GreB C-terminal" evidence="1">
    <location>
        <begin position="50"/>
        <end position="124"/>
    </location>
</feature>
<dbReference type="AlphaFoldDB" id="A0A2S7UTG8"/>
<dbReference type="Pfam" id="PF01272">
    <property type="entry name" value="GreA_GreB"/>
    <property type="match status" value="1"/>
</dbReference>
<reference evidence="2 3" key="1">
    <citation type="submission" date="2016-12" db="EMBL/GenBank/DDBJ databases">
        <title>Diversity of luminous bacteria.</title>
        <authorList>
            <person name="Yoshizawa S."/>
            <person name="Kogure K."/>
        </authorList>
    </citation>
    <scope>NUCLEOTIDE SEQUENCE [LARGE SCALE GENOMIC DNA]</scope>
    <source>
        <strain evidence="2 3">SA4-48</strain>
    </source>
</reference>
<dbReference type="PANTHER" id="PTHR30437:SF5">
    <property type="entry name" value="REGULATOR OF NUCLEOSIDE DIPHOSPHATE KINASE"/>
    <property type="match status" value="1"/>
</dbReference>
<comment type="caution">
    <text evidence="2">The sequence shown here is derived from an EMBL/GenBank/DDBJ whole genome shotgun (WGS) entry which is preliminary data.</text>
</comment>
<evidence type="ECO:0000313" key="3">
    <source>
        <dbReference type="Proteomes" id="UP000239007"/>
    </source>
</evidence>
<dbReference type="Proteomes" id="UP000239007">
    <property type="component" value="Unassembled WGS sequence"/>
</dbReference>
<dbReference type="EMBL" id="MSCH01000003">
    <property type="protein sequence ID" value="PQJ52570.1"/>
    <property type="molecule type" value="Genomic_DNA"/>
</dbReference>
<dbReference type="GO" id="GO:0003677">
    <property type="term" value="F:DNA binding"/>
    <property type="evidence" value="ECO:0007669"/>
    <property type="project" value="InterPro"/>
</dbReference>
<name>A0A2S7UTG8_9GAMM</name>
<keyword evidence="3" id="KW-1185">Reference proteome</keyword>
<dbReference type="GO" id="GO:0070063">
    <property type="term" value="F:RNA polymerase binding"/>
    <property type="evidence" value="ECO:0007669"/>
    <property type="project" value="InterPro"/>
</dbReference>
<dbReference type="OrthoDB" id="192847at2"/>
<dbReference type="InterPro" id="IPR023459">
    <property type="entry name" value="Tscrpt_elong_fac_GreA/B_fam"/>
</dbReference>
<dbReference type="GO" id="GO:0032784">
    <property type="term" value="P:regulation of DNA-templated transcription elongation"/>
    <property type="evidence" value="ECO:0007669"/>
    <property type="project" value="InterPro"/>
</dbReference>
<proteinExistence type="predicted"/>